<sequence>MEPVTGPAGPYQDLKSALADAGPHSDAIADVLDEIVAERASEMPRELDLGD</sequence>
<keyword evidence="2" id="KW-1185">Reference proteome</keyword>
<dbReference type="RefSeq" id="WP_184830334.1">
    <property type="nucleotide sequence ID" value="NZ_JACHMM010000001.1"/>
</dbReference>
<protein>
    <submittedName>
        <fullName evidence="1">Uncharacterized protein</fullName>
    </submittedName>
</protein>
<dbReference type="EMBL" id="JACHMM010000001">
    <property type="protein sequence ID" value="MBB5789483.1"/>
    <property type="molecule type" value="Genomic_DNA"/>
</dbReference>
<comment type="caution">
    <text evidence="1">The sequence shown here is derived from an EMBL/GenBank/DDBJ whole genome shotgun (WGS) entry which is preliminary data.</text>
</comment>
<evidence type="ECO:0000313" key="1">
    <source>
        <dbReference type="EMBL" id="MBB5789483.1"/>
    </source>
</evidence>
<proteinExistence type="predicted"/>
<evidence type="ECO:0000313" key="2">
    <source>
        <dbReference type="Proteomes" id="UP000542813"/>
    </source>
</evidence>
<dbReference type="AlphaFoldDB" id="A0A7W9GSY9"/>
<reference evidence="1 2" key="1">
    <citation type="submission" date="2020-08" db="EMBL/GenBank/DDBJ databases">
        <title>Sequencing the genomes of 1000 actinobacteria strains.</title>
        <authorList>
            <person name="Klenk H.-P."/>
        </authorList>
    </citation>
    <scope>NUCLEOTIDE SEQUENCE [LARGE SCALE GENOMIC DNA]</scope>
    <source>
        <strain evidence="1 2">DSM 102122</strain>
    </source>
</reference>
<gene>
    <name evidence="1" type="ORF">HD601_004058</name>
</gene>
<dbReference type="Proteomes" id="UP000542813">
    <property type="component" value="Unassembled WGS sequence"/>
</dbReference>
<accession>A0A7W9GSY9</accession>
<name>A0A7W9GSY9_9ACTN</name>
<organism evidence="1 2">
    <name type="scientific">Jiangella mangrovi</name>
    <dbReference type="NCBI Taxonomy" id="1524084"/>
    <lineage>
        <taxon>Bacteria</taxon>
        <taxon>Bacillati</taxon>
        <taxon>Actinomycetota</taxon>
        <taxon>Actinomycetes</taxon>
        <taxon>Jiangellales</taxon>
        <taxon>Jiangellaceae</taxon>
        <taxon>Jiangella</taxon>
    </lineage>
</organism>